<dbReference type="RefSeq" id="WP_101429841.1">
    <property type="nucleotide sequence ID" value="NZ_PCGZ01000005.1"/>
</dbReference>
<evidence type="ECO:0000313" key="2">
    <source>
        <dbReference type="Proteomes" id="UP000233730"/>
    </source>
</evidence>
<name>A0A2N3QHH9_9BIFI</name>
<dbReference type="AlphaFoldDB" id="A0A2N3QHH9"/>
<comment type="caution">
    <text evidence="1">The sequence shown here is derived from an EMBL/GenBank/DDBJ whole genome shotgun (WGS) entry which is preliminary data.</text>
</comment>
<sequence length="59" mass="6685">MTSEQALDRIAHSLEQITDILNGTAPLEITREQALDAWGMRIYEDEYLHALETLGITII</sequence>
<dbReference type="Proteomes" id="UP000233730">
    <property type="component" value="Unassembled WGS sequence"/>
</dbReference>
<proteinExistence type="predicted"/>
<gene>
    <name evidence="1" type="ORF">CQR46_0947</name>
</gene>
<evidence type="ECO:0000313" key="1">
    <source>
        <dbReference type="EMBL" id="PKU90751.1"/>
    </source>
</evidence>
<organism evidence="1 2">
    <name type="scientific">Bifidobacterium pseudolongum subsp. globosum</name>
    <dbReference type="NCBI Taxonomy" id="1690"/>
    <lineage>
        <taxon>Bacteria</taxon>
        <taxon>Bacillati</taxon>
        <taxon>Actinomycetota</taxon>
        <taxon>Actinomycetes</taxon>
        <taxon>Bifidobacteriales</taxon>
        <taxon>Bifidobacteriaceae</taxon>
        <taxon>Bifidobacterium</taxon>
    </lineage>
</organism>
<reference evidence="1 2" key="1">
    <citation type="submission" date="2017-10" db="EMBL/GenBank/DDBJ databases">
        <title>Bifidobacterium genomics.</title>
        <authorList>
            <person name="Lugli G.A."/>
            <person name="Milani C."/>
            <person name="Mancabelli L."/>
        </authorList>
    </citation>
    <scope>NUCLEOTIDE SEQUENCE [LARGE SCALE GENOMIC DNA]</scope>
    <source>
        <strain evidence="1 2">1524B</strain>
    </source>
</reference>
<protein>
    <submittedName>
        <fullName evidence="1">Uncharacterized protein</fullName>
    </submittedName>
</protein>
<dbReference type="EMBL" id="PCGZ01000005">
    <property type="protein sequence ID" value="PKU90751.1"/>
    <property type="molecule type" value="Genomic_DNA"/>
</dbReference>
<accession>A0A2N3QHH9</accession>